<dbReference type="GO" id="GO:0005829">
    <property type="term" value="C:cytosol"/>
    <property type="evidence" value="ECO:0007669"/>
    <property type="project" value="TreeGrafter"/>
</dbReference>
<dbReference type="GO" id="GO:0009231">
    <property type="term" value="P:riboflavin biosynthetic process"/>
    <property type="evidence" value="ECO:0007669"/>
    <property type="project" value="UniProtKB-UniRule"/>
</dbReference>
<dbReference type="AlphaFoldDB" id="A0A2T8HVZ5"/>
<feature type="binding site" evidence="7">
    <location>
        <position position="13"/>
    </location>
    <ligand>
        <name>5-amino-6-(D-ribitylamino)uracil</name>
        <dbReference type="ChEBI" id="CHEBI:15934"/>
    </ligand>
</feature>
<name>A0A2T8HVZ5_9RHOB</name>
<keyword evidence="5 7" id="KW-0808">Transferase</keyword>
<dbReference type="Proteomes" id="UP000245911">
    <property type="component" value="Unassembled WGS sequence"/>
</dbReference>
<dbReference type="InterPro" id="IPR036467">
    <property type="entry name" value="LS/RS_sf"/>
</dbReference>
<evidence type="ECO:0000313" key="8">
    <source>
        <dbReference type="EMBL" id="PVH29588.1"/>
    </source>
</evidence>
<evidence type="ECO:0000256" key="1">
    <source>
        <dbReference type="ARBA" id="ARBA00004917"/>
    </source>
</evidence>
<comment type="caution">
    <text evidence="8">The sequence shown here is derived from an EMBL/GenBank/DDBJ whole genome shotgun (WGS) entry which is preliminary data.</text>
</comment>
<dbReference type="GO" id="GO:0009349">
    <property type="term" value="C:riboflavin synthase complex"/>
    <property type="evidence" value="ECO:0007669"/>
    <property type="project" value="InterPro"/>
</dbReference>
<dbReference type="Pfam" id="PF00885">
    <property type="entry name" value="DMRL_synthase"/>
    <property type="match status" value="1"/>
</dbReference>
<feature type="binding site" evidence="7">
    <location>
        <begin position="66"/>
        <end position="68"/>
    </location>
    <ligand>
        <name>5-amino-6-(D-ribitylamino)uracil</name>
        <dbReference type="ChEBI" id="CHEBI:15934"/>
    </ligand>
</feature>
<evidence type="ECO:0000256" key="4">
    <source>
        <dbReference type="ARBA" id="ARBA00022619"/>
    </source>
</evidence>
<comment type="caution">
    <text evidence="7">Lacks conserved residue(s) required for the propagation of feature annotation.</text>
</comment>
<dbReference type="PANTHER" id="PTHR21058:SF0">
    <property type="entry name" value="6,7-DIMETHYL-8-RIBITYLLUMAZINE SYNTHASE"/>
    <property type="match status" value="1"/>
</dbReference>
<evidence type="ECO:0000256" key="5">
    <source>
        <dbReference type="ARBA" id="ARBA00022679"/>
    </source>
</evidence>
<dbReference type="InterPro" id="IPR034964">
    <property type="entry name" value="LS"/>
</dbReference>
<dbReference type="NCBIfam" id="NF009084">
    <property type="entry name" value="PRK12419.1"/>
    <property type="match status" value="1"/>
</dbReference>
<dbReference type="OrthoDB" id="9797659at2"/>
<feature type="binding site" evidence="7">
    <location>
        <begin position="42"/>
        <end position="44"/>
    </location>
    <ligand>
        <name>5-amino-6-(D-ribitylamino)uracil</name>
        <dbReference type="ChEBI" id="CHEBI:15934"/>
    </ligand>
</feature>
<dbReference type="InterPro" id="IPR002180">
    <property type="entry name" value="LS/RS"/>
</dbReference>
<evidence type="ECO:0000256" key="3">
    <source>
        <dbReference type="ARBA" id="ARBA00012664"/>
    </source>
</evidence>
<keyword evidence="4 7" id="KW-0686">Riboflavin biosynthesis</keyword>
<protein>
    <recommendedName>
        <fullName evidence="3 7">6,7-dimethyl-8-ribityllumazine synthase</fullName>
        <shortName evidence="7">DMRL synthase</shortName>
        <shortName evidence="7">LS</shortName>
        <shortName evidence="7">Lumazine synthase</shortName>
        <ecNumber evidence="3 7">2.5.1.78</ecNumber>
    </recommendedName>
</protein>
<dbReference type="GO" id="GO:0000906">
    <property type="term" value="F:6,7-dimethyl-8-ribityllumazine synthase activity"/>
    <property type="evidence" value="ECO:0007669"/>
    <property type="project" value="UniProtKB-UniRule"/>
</dbReference>
<dbReference type="UniPathway" id="UPA00275">
    <property type="reaction ID" value="UER00404"/>
</dbReference>
<evidence type="ECO:0000256" key="7">
    <source>
        <dbReference type="HAMAP-Rule" id="MF_00178"/>
    </source>
</evidence>
<gene>
    <name evidence="7" type="primary">ribH</name>
    <name evidence="8" type="ORF">DDE20_05540</name>
</gene>
<proteinExistence type="inferred from homology"/>
<evidence type="ECO:0000313" key="9">
    <source>
        <dbReference type="Proteomes" id="UP000245911"/>
    </source>
</evidence>
<comment type="pathway">
    <text evidence="1 7">Cofactor biosynthesis; riboflavin biosynthesis; riboflavin from 2-hydroxy-3-oxobutyl phosphate and 5-amino-6-(D-ribitylamino)uracil: step 1/2.</text>
</comment>
<dbReference type="RefSeq" id="WP_116557472.1">
    <property type="nucleotide sequence ID" value="NZ_QDKM01000002.1"/>
</dbReference>
<sequence length="144" mass="15419">MTPTRFAFIKAQWHAEIVDQALEGFTQVIDPALVDVFDVPGAFEMPLLARDMAASGRYGAVACAALVVDGGIYRHEFVAQAVVDGLMRAGLDTGVPVLSVSLTPHHFQPTAHHIAIYQTHFIEKGREAAQAALAIGRARAQLAA</sequence>
<organism evidence="8 9">
    <name type="scientific">Pararhodobacter oceanensis</name>
    <dbReference type="NCBI Taxonomy" id="2172121"/>
    <lineage>
        <taxon>Bacteria</taxon>
        <taxon>Pseudomonadati</taxon>
        <taxon>Pseudomonadota</taxon>
        <taxon>Alphaproteobacteria</taxon>
        <taxon>Rhodobacterales</taxon>
        <taxon>Paracoccaceae</taxon>
        <taxon>Pararhodobacter</taxon>
    </lineage>
</organism>
<dbReference type="HAMAP" id="MF_00178">
    <property type="entry name" value="Lumazine_synth"/>
    <property type="match status" value="1"/>
</dbReference>
<feature type="active site" description="Proton donor" evidence="7">
    <location>
        <position position="74"/>
    </location>
</feature>
<feature type="binding site" evidence="7">
    <location>
        <position position="99"/>
    </location>
    <ligand>
        <name>5-amino-6-(D-ribitylamino)uracil</name>
        <dbReference type="ChEBI" id="CHEBI:15934"/>
    </ligand>
</feature>
<evidence type="ECO:0000256" key="6">
    <source>
        <dbReference type="ARBA" id="ARBA00048785"/>
    </source>
</evidence>
<accession>A0A2T8HVZ5</accession>
<keyword evidence="9" id="KW-1185">Reference proteome</keyword>
<comment type="similarity">
    <text evidence="2 7">Belongs to the DMRL synthase family.</text>
</comment>
<dbReference type="SUPFAM" id="SSF52121">
    <property type="entry name" value="Lumazine synthase"/>
    <property type="match status" value="1"/>
</dbReference>
<dbReference type="EMBL" id="QDKM01000002">
    <property type="protein sequence ID" value="PVH29588.1"/>
    <property type="molecule type" value="Genomic_DNA"/>
</dbReference>
<dbReference type="PANTHER" id="PTHR21058">
    <property type="entry name" value="6,7-DIMETHYL-8-RIBITYLLUMAZINE SYNTHASE DMRL SYNTHASE LUMAZINE SYNTHASE"/>
    <property type="match status" value="1"/>
</dbReference>
<comment type="function">
    <text evidence="7">Catalyzes the formation of 6,7-dimethyl-8-ribityllumazine by condensation of 5-amino-6-(D-ribitylamino)uracil with 3,4-dihydroxy-2-butanone 4-phosphate. This is the penultimate step in the biosynthesis of riboflavin.</text>
</comment>
<evidence type="ECO:0000256" key="2">
    <source>
        <dbReference type="ARBA" id="ARBA00007424"/>
    </source>
</evidence>
<dbReference type="EC" id="2.5.1.78" evidence="3 7"/>
<feature type="binding site" evidence="7">
    <location>
        <position position="113"/>
    </location>
    <ligand>
        <name>(2S)-2-hydroxy-3-oxobutyl phosphate</name>
        <dbReference type="ChEBI" id="CHEBI:58830"/>
    </ligand>
</feature>
<reference evidence="8 9" key="1">
    <citation type="submission" date="2018-04" db="EMBL/GenBank/DDBJ databases">
        <title>Pararhodobacter oceanense sp. nov., isolated from marine intertidal sediment.</title>
        <authorList>
            <person name="Wang X.-L."/>
            <person name="Du Z.-J."/>
        </authorList>
    </citation>
    <scope>NUCLEOTIDE SEQUENCE [LARGE SCALE GENOMIC DNA]</scope>
    <source>
        <strain evidence="8 9">AM505</strain>
    </source>
</reference>
<comment type="catalytic activity">
    <reaction evidence="6 7">
        <text>(2S)-2-hydroxy-3-oxobutyl phosphate + 5-amino-6-(D-ribitylamino)uracil = 6,7-dimethyl-8-(1-D-ribityl)lumazine + phosphate + 2 H2O + H(+)</text>
        <dbReference type="Rhea" id="RHEA:26152"/>
        <dbReference type="ChEBI" id="CHEBI:15377"/>
        <dbReference type="ChEBI" id="CHEBI:15378"/>
        <dbReference type="ChEBI" id="CHEBI:15934"/>
        <dbReference type="ChEBI" id="CHEBI:43474"/>
        <dbReference type="ChEBI" id="CHEBI:58201"/>
        <dbReference type="ChEBI" id="CHEBI:58830"/>
        <dbReference type="EC" id="2.5.1.78"/>
    </reaction>
</comment>
<dbReference type="Gene3D" id="3.40.50.960">
    <property type="entry name" value="Lumazine/riboflavin synthase"/>
    <property type="match status" value="1"/>
</dbReference>